<protein>
    <submittedName>
        <fullName evidence="5">Spore germination protein KA</fullName>
    </submittedName>
</protein>
<dbReference type="AlphaFoldDB" id="A0AAP5LRP2"/>
<dbReference type="InterPro" id="IPR004995">
    <property type="entry name" value="Spore_Ger"/>
</dbReference>
<name>A0AAP5LRP2_PAEAM</name>
<dbReference type="PIRSF" id="PIRSF005690">
    <property type="entry name" value="GerBA"/>
    <property type="match status" value="1"/>
</dbReference>
<feature type="transmembrane region" description="Helical" evidence="4">
    <location>
        <begin position="301"/>
        <end position="320"/>
    </location>
</feature>
<feature type="compositionally biased region" description="Polar residues" evidence="3">
    <location>
        <begin position="484"/>
        <end position="495"/>
    </location>
</feature>
<keyword evidence="4" id="KW-0812">Transmembrane</keyword>
<sequence>MSIDAQSHDTTQHINPNLSQNIEYCKEMMGNSNDLMIRPFQCLHKWPAVLLYIDGLVDVQILNQAILESLLQRRELPDFSADDEHLIYLQNDVLAASEVLLIEDMDDVLNAMIAGFAILLIEGSVRGLKIGAAGWEDRSVGEPISQTVVRGPMEGFNENLRTNTAMIRRRIRDSRLWIEEREIGQITKTRIAVLYIKDTVNNDVVEELRKRLDEIDIDGILEGGYIEEFVQDETRTIFPTVYNSERPDSVAAALLEGRVAIIVDGTPFVLLVPALFVHFFQSPEDYYQRADISTLIRMIRYLAFFIALLAPSFYIAISTFHQEMLPTNLLISLAAQREGVPFPAFIEALLMELTYEILREAGIRIPKTVGQAVSIVGTLVIGQAAVDAGVVSAAMVIIVSITAISSYVIPENGLSISVRILRFVLMILAAAFGFYGILIVLLITVTHLCTLRSFGVPYMSPFAPFIQSDLKDTLFRVPWPNMRTRPQSTKSPNINRQPPKKKKRQR</sequence>
<evidence type="ECO:0000256" key="3">
    <source>
        <dbReference type="SAM" id="MobiDB-lite"/>
    </source>
</evidence>
<dbReference type="Pfam" id="PF03323">
    <property type="entry name" value="GerA"/>
    <property type="match status" value="1"/>
</dbReference>
<feature type="transmembrane region" description="Helical" evidence="4">
    <location>
        <begin position="259"/>
        <end position="280"/>
    </location>
</feature>
<organism evidence="5 6">
    <name type="scientific">Paenibacillus amylolyticus</name>
    <dbReference type="NCBI Taxonomy" id="1451"/>
    <lineage>
        <taxon>Bacteria</taxon>
        <taxon>Bacillati</taxon>
        <taxon>Bacillota</taxon>
        <taxon>Bacilli</taxon>
        <taxon>Bacillales</taxon>
        <taxon>Paenibacillaceae</taxon>
        <taxon>Paenibacillus</taxon>
    </lineage>
</organism>
<dbReference type="InterPro" id="IPR050768">
    <property type="entry name" value="UPF0353/GerABKA_families"/>
</dbReference>
<comment type="caution">
    <text evidence="5">The sequence shown here is derived from an EMBL/GenBank/DDBJ whole genome shotgun (WGS) entry which is preliminary data.</text>
</comment>
<evidence type="ECO:0000256" key="4">
    <source>
        <dbReference type="SAM" id="Phobius"/>
    </source>
</evidence>
<feature type="transmembrane region" description="Helical" evidence="4">
    <location>
        <begin position="421"/>
        <end position="443"/>
    </location>
</feature>
<dbReference type="Proteomes" id="UP001254832">
    <property type="component" value="Unassembled WGS sequence"/>
</dbReference>
<reference evidence="5" key="1">
    <citation type="submission" date="2023-07" db="EMBL/GenBank/DDBJ databases">
        <title>Sorghum-associated microbial communities from plants grown in Nebraska, USA.</title>
        <authorList>
            <person name="Schachtman D."/>
        </authorList>
    </citation>
    <scope>NUCLEOTIDE SEQUENCE</scope>
    <source>
        <strain evidence="5">BE80</strain>
    </source>
</reference>
<proteinExistence type="inferred from homology"/>
<evidence type="ECO:0000256" key="1">
    <source>
        <dbReference type="ARBA" id="ARBA00005278"/>
    </source>
</evidence>
<evidence type="ECO:0000313" key="5">
    <source>
        <dbReference type="EMBL" id="MDR6726768.1"/>
    </source>
</evidence>
<keyword evidence="2 4" id="KW-0472">Membrane</keyword>
<gene>
    <name evidence="5" type="ORF">J2W91_005292</name>
</gene>
<feature type="region of interest" description="Disordered" evidence="3">
    <location>
        <begin position="482"/>
        <end position="506"/>
    </location>
</feature>
<feature type="transmembrane region" description="Helical" evidence="4">
    <location>
        <begin position="390"/>
        <end position="409"/>
    </location>
</feature>
<dbReference type="GO" id="GO:0016020">
    <property type="term" value="C:membrane"/>
    <property type="evidence" value="ECO:0007669"/>
    <property type="project" value="InterPro"/>
</dbReference>
<accession>A0AAP5LRP2</accession>
<dbReference type="PANTHER" id="PTHR22550:SF5">
    <property type="entry name" value="LEUCINE ZIPPER PROTEIN 4"/>
    <property type="match status" value="1"/>
</dbReference>
<evidence type="ECO:0000256" key="2">
    <source>
        <dbReference type="ARBA" id="ARBA00023136"/>
    </source>
</evidence>
<dbReference type="PANTHER" id="PTHR22550">
    <property type="entry name" value="SPORE GERMINATION PROTEIN"/>
    <property type="match status" value="1"/>
</dbReference>
<evidence type="ECO:0000313" key="6">
    <source>
        <dbReference type="Proteomes" id="UP001254832"/>
    </source>
</evidence>
<dbReference type="EMBL" id="JAVDTR010000020">
    <property type="protein sequence ID" value="MDR6726768.1"/>
    <property type="molecule type" value="Genomic_DNA"/>
</dbReference>
<keyword evidence="4" id="KW-1133">Transmembrane helix</keyword>
<comment type="similarity">
    <text evidence="1">Belongs to the GerABKA family.</text>
</comment>
<dbReference type="GO" id="GO:0009847">
    <property type="term" value="P:spore germination"/>
    <property type="evidence" value="ECO:0007669"/>
    <property type="project" value="InterPro"/>
</dbReference>